<dbReference type="PANTHER" id="PTHR40094">
    <property type="entry name" value="ALPHA-2-MACROGLOBULIN HOMOLOG"/>
    <property type="match status" value="1"/>
</dbReference>
<accession>A0A3B0RH89</accession>
<sequence>TITLLAESGLGDDLLFEAGSALEKLTAQQTWFNTQQQAWLVRAASVLSGDEALSLAVDGKALTDLKATWRRDVTDKLTVTNQGSNPIRFVETVRGLPADAPAPMENGAKINRHYLDLKGRPVDMENIHQNDRFIVLITGATNRNGTEASLILDMLPAGLEIENMTVGGDSQLSQYKFLPRLSASRYSSELDDRYFAVLDNRYKKSFAYAYMVRAITPGTYVQPPVMIEDMYQPEYRAVGKAGTVTIHKGDQ</sequence>
<organism evidence="2">
    <name type="scientific">hydrothermal vent metagenome</name>
    <dbReference type="NCBI Taxonomy" id="652676"/>
    <lineage>
        <taxon>unclassified sequences</taxon>
        <taxon>metagenomes</taxon>
        <taxon>ecological metagenomes</taxon>
    </lineage>
</organism>
<reference evidence="2" key="1">
    <citation type="submission" date="2018-06" db="EMBL/GenBank/DDBJ databases">
        <authorList>
            <person name="Zhirakovskaya E."/>
        </authorList>
    </citation>
    <scope>NUCLEOTIDE SEQUENCE</scope>
</reference>
<feature type="non-terminal residue" evidence="2">
    <location>
        <position position="1"/>
    </location>
</feature>
<evidence type="ECO:0000313" key="2">
    <source>
        <dbReference type="EMBL" id="VAV91349.1"/>
    </source>
</evidence>
<dbReference type="PANTHER" id="PTHR40094:SF1">
    <property type="entry name" value="UBIQUITIN DOMAIN-CONTAINING PROTEIN"/>
    <property type="match status" value="1"/>
</dbReference>
<dbReference type="Pfam" id="PF17973">
    <property type="entry name" value="bMG10"/>
    <property type="match status" value="1"/>
</dbReference>
<gene>
    <name evidence="2" type="ORF">MNBD_ALPHA02-2175</name>
</gene>
<feature type="domain" description="Bacterial alpha-2-macroglobulin MG10" evidence="1">
    <location>
        <begin position="107"/>
        <end position="234"/>
    </location>
</feature>
<evidence type="ECO:0000259" key="1">
    <source>
        <dbReference type="Pfam" id="PF17973"/>
    </source>
</evidence>
<name>A0A3B0RH89_9ZZZZ</name>
<dbReference type="InterPro" id="IPR041246">
    <property type="entry name" value="Bact_MG10"/>
</dbReference>
<dbReference type="AlphaFoldDB" id="A0A3B0RH89"/>
<protein>
    <recommendedName>
        <fullName evidence="1">Bacterial alpha-2-macroglobulin MG10 domain-containing protein</fullName>
    </recommendedName>
</protein>
<dbReference type="InterPro" id="IPR051802">
    <property type="entry name" value="YfhM-like"/>
</dbReference>
<proteinExistence type="predicted"/>
<dbReference type="GO" id="GO:0004866">
    <property type="term" value="F:endopeptidase inhibitor activity"/>
    <property type="evidence" value="ECO:0007669"/>
    <property type="project" value="TreeGrafter"/>
</dbReference>
<dbReference type="EMBL" id="UOED01000067">
    <property type="protein sequence ID" value="VAV91349.1"/>
    <property type="molecule type" value="Genomic_DNA"/>
</dbReference>